<evidence type="ECO:0000256" key="1">
    <source>
        <dbReference type="SAM" id="MobiDB-lite"/>
    </source>
</evidence>
<dbReference type="RefSeq" id="WP_187995805.1">
    <property type="nucleotide sequence ID" value="NZ_JACEXG010000001.1"/>
</dbReference>
<reference evidence="5" key="1">
    <citation type="submission" date="2021-02" db="EMBL/GenBank/DDBJ databases">
        <title>Leucobacter sp. CX169.</title>
        <authorList>
            <person name="Cheng Y."/>
        </authorList>
    </citation>
    <scope>NUCLEOTIDE SEQUENCE [LARGE SCALE GENOMIC DNA]</scope>
    <source>
        <strain evidence="5">JY899</strain>
    </source>
</reference>
<feature type="transmembrane region" description="Helical" evidence="2">
    <location>
        <begin position="203"/>
        <end position="225"/>
    </location>
</feature>
<feature type="compositionally biased region" description="Pro residues" evidence="1">
    <location>
        <begin position="383"/>
        <end position="392"/>
    </location>
</feature>
<feature type="transmembrane region" description="Helical" evidence="2">
    <location>
        <begin position="344"/>
        <end position="362"/>
    </location>
</feature>
<keyword evidence="2" id="KW-0812">Transmembrane</keyword>
<keyword evidence="2" id="KW-1133">Transmembrane helix</keyword>
<gene>
    <name evidence="4" type="ORF">JVW63_00205</name>
</gene>
<proteinExistence type="predicted"/>
<comment type="caution">
    <text evidence="4">The sequence shown here is derived from an EMBL/GenBank/DDBJ whole genome shotgun (WGS) entry which is preliminary data.</text>
</comment>
<feature type="transmembrane region" description="Helical" evidence="2">
    <location>
        <begin position="84"/>
        <end position="100"/>
    </location>
</feature>
<evidence type="ECO:0000256" key="2">
    <source>
        <dbReference type="SAM" id="Phobius"/>
    </source>
</evidence>
<keyword evidence="2" id="KW-0472">Membrane</keyword>
<sequence length="401" mass="42400">MIQTPPSLRYSGRIAALDIARGIAVLGMFAAHVGPERDGLSGWFLDLADGRSSILFATLAGVSLAILTGRNVPYTGVEFLQAKVRIFTRAALLIAISGVLALMNDIVALILTFYATWFVLAIPFLQWRPRNLFILAGGCWILGPIAATYLNVFFEKAGLYSMGDSSGFLVDTLINGTYVGLVYMGFVFAGLGIGRLDLADRSVAATLAPIGSSLAILGYGTAFLLTKMGMGPTWEDYGSSFVDSGDLGWRMDGMGPEWDPSVSAPSLDMFLGAEPHSGTILEAIGSGGFAIAIIGFLLLGGPILGKVLYPIASVGSMPLSAYSFHIIAIWAIPALVFPDSFAPLAWLVGATLVLCSAWRLVLGRGPLERLLHAASTRASQITAPPPYTPLPVAPNGESPRQ</sequence>
<dbReference type="Pfam" id="PF07786">
    <property type="entry name" value="HGSNAT_cat"/>
    <property type="match status" value="1"/>
</dbReference>
<name>A0ABS2TCS4_9ACTO</name>
<feature type="transmembrane region" description="Helical" evidence="2">
    <location>
        <begin position="307"/>
        <end position="332"/>
    </location>
</feature>
<feature type="transmembrane region" description="Helical" evidence="2">
    <location>
        <begin position="106"/>
        <end position="125"/>
    </location>
</feature>
<feature type="transmembrane region" description="Helical" evidence="2">
    <location>
        <begin position="53"/>
        <end position="72"/>
    </location>
</feature>
<evidence type="ECO:0000313" key="5">
    <source>
        <dbReference type="Proteomes" id="UP000705983"/>
    </source>
</evidence>
<evidence type="ECO:0000259" key="3">
    <source>
        <dbReference type="Pfam" id="PF07786"/>
    </source>
</evidence>
<feature type="transmembrane region" description="Helical" evidence="2">
    <location>
        <begin position="132"/>
        <end position="152"/>
    </location>
</feature>
<feature type="transmembrane region" description="Helical" evidence="2">
    <location>
        <begin position="172"/>
        <end position="191"/>
    </location>
</feature>
<keyword evidence="5" id="KW-1185">Reference proteome</keyword>
<organism evidence="4 5">
    <name type="scientific">Flaviflexus equikiangi</name>
    <dbReference type="NCBI Taxonomy" id="2758573"/>
    <lineage>
        <taxon>Bacteria</taxon>
        <taxon>Bacillati</taxon>
        <taxon>Actinomycetota</taxon>
        <taxon>Actinomycetes</taxon>
        <taxon>Actinomycetales</taxon>
        <taxon>Actinomycetaceae</taxon>
        <taxon>Flaviflexus</taxon>
    </lineage>
</organism>
<dbReference type="EMBL" id="JAFFJS010000001">
    <property type="protein sequence ID" value="MBM9432138.1"/>
    <property type="molecule type" value="Genomic_DNA"/>
</dbReference>
<protein>
    <submittedName>
        <fullName evidence="4">DUF1624 domain-containing protein</fullName>
    </submittedName>
</protein>
<dbReference type="Proteomes" id="UP000705983">
    <property type="component" value="Unassembled WGS sequence"/>
</dbReference>
<evidence type="ECO:0000313" key="4">
    <source>
        <dbReference type="EMBL" id="MBM9432138.1"/>
    </source>
</evidence>
<feature type="region of interest" description="Disordered" evidence="1">
    <location>
        <begin position="382"/>
        <end position="401"/>
    </location>
</feature>
<accession>A0ABS2TCS4</accession>
<feature type="domain" description="Heparan-alpha-glucosaminide N-acetyltransferase catalytic" evidence="3">
    <location>
        <begin position="13"/>
        <end position="215"/>
    </location>
</feature>
<feature type="transmembrane region" description="Helical" evidence="2">
    <location>
        <begin position="12"/>
        <end position="33"/>
    </location>
</feature>
<feature type="transmembrane region" description="Helical" evidence="2">
    <location>
        <begin position="279"/>
        <end position="300"/>
    </location>
</feature>
<dbReference type="InterPro" id="IPR012429">
    <property type="entry name" value="HGSNAT_cat"/>
</dbReference>